<keyword evidence="1 3" id="KW-0694">RNA-binding</keyword>
<dbReference type="NCBIfam" id="TIGR02383">
    <property type="entry name" value="Hfq"/>
    <property type="match status" value="1"/>
</dbReference>
<dbReference type="CDD" id="cd01716">
    <property type="entry name" value="Hfq"/>
    <property type="match status" value="1"/>
</dbReference>
<dbReference type="InterPro" id="IPR005001">
    <property type="entry name" value="Hfq"/>
</dbReference>
<dbReference type="RefSeq" id="WP_147157501.1">
    <property type="nucleotide sequence ID" value="NZ_BKAJ01000390.1"/>
</dbReference>
<accession>A0A512NTD4</accession>
<gene>
    <name evidence="5" type="primary">hfq_2</name>
    <name evidence="3" type="synonym">hfq</name>
    <name evidence="5" type="ORF">RSO01_93930</name>
</gene>
<comment type="caution">
    <text evidence="5">The sequence shown here is derived from an EMBL/GenBank/DDBJ whole genome shotgun (WGS) entry which is preliminary data.</text>
</comment>
<dbReference type="InterPro" id="IPR010920">
    <property type="entry name" value="LSM_dom_sf"/>
</dbReference>
<name>A0A512NTD4_9HYPH</name>
<dbReference type="GO" id="GO:0045974">
    <property type="term" value="P:regulation of translation, ncRNA-mediated"/>
    <property type="evidence" value="ECO:0007669"/>
    <property type="project" value="TreeGrafter"/>
</dbReference>
<evidence type="ECO:0000256" key="1">
    <source>
        <dbReference type="ARBA" id="ARBA00022884"/>
    </source>
</evidence>
<sequence>MDSHNVQDVFLSHLHTKRTPVTVFLMNGIRLLGTIDSFDKFSLVLRRDRHSQIVYKHTISTIVPLTVVQLFERQGSPQQGRTLSLRS</sequence>
<evidence type="ECO:0000313" key="5">
    <source>
        <dbReference type="EMBL" id="GEP62227.1"/>
    </source>
</evidence>
<protein>
    <recommendedName>
        <fullName evidence="3">RNA-binding protein Hfq</fullName>
    </recommendedName>
</protein>
<dbReference type="OrthoDB" id="9799751at2"/>
<comment type="similarity">
    <text evidence="3">Belongs to the Hfq family.</text>
</comment>
<dbReference type="PROSITE" id="PS52002">
    <property type="entry name" value="SM"/>
    <property type="match status" value="1"/>
</dbReference>
<dbReference type="SUPFAM" id="SSF50182">
    <property type="entry name" value="Sm-like ribonucleoproteins"/>
    <property type="match status" value="1"/>
</dbReference>
<keyword evidence="6" id="KW-1185">Reference proteome</keyword>
<dbReference type="PANTHER" id="PTHR34772:SF1">
    <property type="entry name" value="RNA-BINDING PROTEIN HFQ"/>
    <property type="match status" value="1"/>
</dbReference>
<proteinExistence type="inferred from homology"/>
<evidence type="ECO:0000256" key="2">
    <source>
        <dbReference type="ARBA" id="ARBA00023016"/>
    </source>
</evidence>
<evidence type="ECO:0000259" key="4">
    <source>
        <dbReference type="PROSITE" id="PS52002"/>
    </source>
</evidence>
<keyword evidence="2 3" id="KW-0346">Stress response</keyword>
<comment type="function">
    <text evidence="3">RNA chaperone that binds small regulatory RNA (sRNAs) and mRNAs to facilitate mRNA translational regulation in response to envelope stress, environmental stress and changes in metabolite concentrations. Also binds with high specificity to tRNAs.</text>
</comment>
<dbReference type="EMBL" id="BKAJ01000390">
    <property type="protein sequence ID" value="GEP62227.1"/>
    <property type="molecule type" value="Genomic_DNA"/>
</dbReference>
<dbReference type="GO" id="GO:0006355">
    <property type="term" value="P:regulation of DNA-templated transcription"/>
    <property type="evidence" value="ECO:0007669"/>
    <property type="project" value="InterPro"/>
</dbReference>
<dbReference type="Gene3D" id="2.30.30.100">
    <property type="match status" value="1"/>
</dbReference>
<feature type="domain" description="Sm" evidence="4">
    <location>
        <begin position="8"/>
        <end position="68"/>
    </location>
</feature>
<dbReference type="Pfam" id="PF17209">
    <property type="entry name" value="Hfq"/>
    <property type="match status" value="1"/>
</dbReference>
<dbReference type="AlphaFoldDB" id="A0A512NTD4"/>
<comment type="subunit">
    <text evidence="3">Homohexamer.</text>
</comment>
<dbReference type="GO" id="GO:0043487">
    <property type="term" value="P:regulation of RNA stability"/>
    <property type="evidence" value="ECO:0007669"/>
    <property type="project" value="TreeGrafter"/>
</dbReference>
<dbReference type="InterPro" id="IPR047575">
    <property type="entry name" value="Sm"/>
</dbReference>
<evidence type="ECO:0000313" key="6">
    <source>
        <dbReference type="Proteomes" id="UP000321058"/>
    </source>
</evidence>
<organism evidence="5 6">
    <name type="scientific">Reyranella soli</name>
    <dbReference type="NCBI Taxonomy" id="1230389"/>
    <lineage>
        <taxon>Bacteria</taxon>
        <taxon>Pseudomonadati</taxon>
        <taxon>Pseudomonadota</taxon>
        <taxon>Alphaproteobacteria</taxon>
        <taxon>Hyphomicrobiales</taxon>
        <taxon>Reyranellaceae</taxon>
        <taxon>Reyranella</taxon>
    </lineage>
</organism>
<dbReference type="Proteomes" id="UP000321058">
    <property type="component" value="Unassembled WGS sequence"/>
</dbReference>
<dbReference type="GO" id="GO:0003723">
    <property type="term" value="F:RNA binding"/>
    <property type="evidence" value="ECO:0007669"/>
    <property type="project" value="UniProtKB-UniRule"/>
</dbReference>
<dbReference type="PANTHER" id="PTHR34772">
    <property type="entry name" value="RNA-BINDING PROTEIN HFQ"/>
    <property type="match status" value="1"/>
</dbReference>
<dbReference type="GO" id="GO:0005829">
    <property type="term" value="C:cytosol"/>
    <property type="evidence" value="ECO:0007669"/>
    <property type="project" value="TreeGrafter"/>
</dbReference>
<dbReference type="HAMAP" id="MF_00436">
    <property type="entry name" value="Hfq"/>
    <property type="match status" value="1"/>
</dbReference>
<reference evidence="5 6" key="1">
    <citation type="submission" date="2019-07" db="EMBL/GenBank/DDBJ databases">
        <title>Whole genome shotgun sequence of Reyranella soli NBRC 108950.</title>
        <authorList>
            <person name="Hosoyama A."/>
            <person name="Uohara A."/>
            <person name="Ohji S."/>
            <person name="Ichikawa N."/>
        </authorList>
    </citation>
    <scope>NUCLEOTIDE SEQUENCE [LARGE SCALE GENOMIC DNA]</scope>
    <source>
        <strain evidence="5 6">NBRC 108950</strain>
    </source>
</reference>
<evidence type="ECO:0000256" key="3">
    <source>
        <dbReference type="HAMAP-Rule" id="MF_00436"/>
    </source>
</evidence>